<dbReference type="Gene3D" id="3.30.2320.80">
    <property type="match status" value="1"/>
</dbReference>
<keyword evidence="3 4" id="KW-0862">Zinc</keyword>
<dbReference type="HAMAP" id="MF_00213">
    <property type="entry name" value="HypA_HybF"/>
    <property type="match status" value="1"/>
</dbReference>
<feature type="binding site" evidence="4">
    <location>
        <position position="73"/>
    </location>
    <ligand>
        <name>Zn(2+)</name>
        <dbReference type="ChEBI" id="CHEBI:29105"/>
    </ligand>
</feature>
<comment type="caution">
    <text evidence="5">The sequence shown here is derived from an EMBL/GenBank/DDBJ whole genome shotgun (WGS) entry which is preliminary data.</text>
</comment>
<dbReference type="PIRSF" id="PIRSF004761">
    <property type="entry name" value="Hydrgn_mat_HypA"/>
    <property type="match status" value="1"/>
</dbReference>
<feature type="binding site" evidence="4">
    <location>
        <position position="90"/>
    </location>
    <ligand>
        <name>Zn(2+)</name>
        <dbReference type="ChEBI" id="CHEBI:29105"/>
    </ligand>
</feature>
<reference evidence="5 6" key="1">
    <citation type="submission" date="2020-04" db="EMBL/GenBank/DDBJ databases">
        <title>MicrobeNet Type strains.</title>
        <authorList>
            <person name="Nicholson A.C."/>
        </authorList>
    </citation>
    <scope>NUCLEOTIDE SEQUENCE [LARGE SCALE GENOMIC DNA]</scope>
    <source>
        <strain evidence="5 6">ATCC BAA-788</strain>
    </source>
</reference>
<keyword evidence="6" id="KW-1185">Reference proteome</keyword>
<evidence type="ECO:0000256" key="2">
    <source>
        <dbReference type="ARBA" id="ARBA00022723"/>
    </source>
</evidence>
<feature type="binding site" evidence="4">
    <location>
        <position position="2"/>
    </location>
    <ligand>
        <name>Ni(2+)</name>
        <dbReference type="ChEBI" id="CHEBI:49786"/>
    </ligand>
</feature>
<dbReference type="PANTHER" id="PTHR34535:SF3">
    <property type="entry name" value="HYDROGENASE MATURATION FACTOR HYPA"/>
    <property type="match status" value="1"/>
</dbReference>
<comment type="function">
    <text evidence="4">Involved in the maturation of [NiFe] hydrogenases. Required for nickel insertion into the metal center of the hydrogenase.</text>
</comment>
<dbReference type="EMBL" id="JAAXOX010000006">
    <property type="protein sequence ID" value="NKY23459.1"/>
    <property type="molecule type" value="Genomic_DNA"/>
</dbReference>
<organism evidence="5 6">
    <name type="scientific">Cellulomonas denverensis</name>
    <dbReference type="NCBI Taxonomy" id="264297"/>
    <lineage>
        <taxon>Bacteria</taxon>
        <taxon>Bacillati</taxon>
        <taxon>Actinomycetota</taxon>
        <taxon>Actinomycetes</taxon>
        <taxon>Micrococcales</taxon>
        <taxon>Cellulomonadaceae</taxon>
        <taxon>Cellulomonas</taxon>
    </lineage>
</organism>
<feature type="binding site" evidence="4">
    <location>
        <position position="76"/>
    </location>
    <ligand>
        <name>Zn(2+)</name>
        <dbReference type="ChEBI" id="CHEBI:29105"/>
    </ligand>
</feature>
<name>A0A7X6KWB9_9CELL</name>
<sequence>MHELGLLRSVVTAVERAASDAGATVVEAVGLRVGTLSGAVPEALAGAWPIATAGSVLAGARLEVEEVPAAVWCPGCAAEQPVDRFYALTCPVCGTPAGDLVHGREFAVAWADLGDAPGHG</sequence>
<keyword evidence="1 4" id="KW-0533">Nickel</keyword>
<dbReference type="GO" id="GO:0016151">
    <property type="term" value="F:nickel cation binding"/>
    <property type="evidence" value="ECO:0007669"/>
    <property type="project" value="UniProtKB-UniRule"/>
</dbReference>
<dbReference type="Proteomes" id="UP000581206">
    <property type="component" value="Unassembled WGS sequence"/>
</dbReference>
<evidence type="ECO:0000256" key="1">
    <source>
        <dbReference type="ARBA" id="ARBA00022596"/>
    </source>
</evidence>
<dbReference type="GO" id="GO:0008270">
    <property type="term" value="F:zinc ion binding"/>
    <property type="evidence" value="ECO:0007669"/>
    <property type="project" value="UniProtKB-UniRule"/>
</dbReference>
<dbReference type="GO" id="GO:0051604">
    <property type="term" value="P:protein maturation"/>
    <property type="evidence" value="ECO:0007669"/>
    <property type="project" value="InterPro"/>
</dbReference>
<evidence type="ECO:0000256" key="3">
    <source>
        <dbReference type="ARBA" id="ARBA00022833"/>
    </source>
</evidence>
<keyword evidence="2 4" id="KW-0479">Metal-binding</keyword>
<proteinExistence type="inferred from homology"/>
<protein>
    <recommendedName>
        <fullName evidence="4">Hydrogenase maturation factor HypA</fullName>
    </recommendedName>
</protein>
<evidence type="ECO:0000313" key="5">
    <source>
        <dbReference type="EMBL" id="NKY23459.1"/>
    </source>
</evidence>
<dbReference type="Pfam" id="PF01155">
    <property type="entry name" value="HypA"/>
    <property type="match status" value="1"/>
</dbReference>
<accession>A0A7X6KWB9</accession>
<feature type="binding site" evidence="4">
    <location>
        <position position="93"/>
    </location>
    <ligand>
        <name>Zn(2+)</name>
        <dbReference type="ChEBI" id="CHEBI:29105"/>
    </ligand>
</feature>
<dbReference type="PANTHER" id="PTHR34535">
    <property type="entry name" value="HYDROGENASE MATURATION FACTOR HYPA"/>
    <property type="match status" value="1"/>
</dbReference>
<dbReference type="AlphaFoldDB" id="A0A7X6KWB9"/>
<dbReference type="InterPro" id="IPR000688">
    <property type="entry name" value="HypA/HybF"/>
</dbReference>
<dbReference type="RefSeq" id="WP_168630590.1">
    <property type="nucleotide sequence ID" value="NZ_BONL01000006.1"/>
</dbReference>
<comment type="similarity">
    <text evidence="4">Belongs to the HypA/HybF family.</text>
</comment>
<evidence type="ECO:0000256" key="4">
    <source>
        <dbReference type="HAMAP-Rule" id="MF_00213"/>
    </source>
</evidence>
<gene>
    <name evidence="4" type="primary">hypA</name>
    <name evidence="5" type="ORF">HGA03_12375</name>
</gene>
<evidence type="ECO:0000313" key="6">
    <source>
        <dbReference type="Proteomes" id="UP000581206"/>
    </source>
</evidence>